<reference evidence="17" key="1">
    <citation type="journal article" date="2017" name="Genome Announc.">
        <title>Genome sequences of Cyberlindnera fabianii 65, Pichia kudriavzevii 129, and Saccharomyces cerevisiae 131 isolated from fermented masau fruits in Zimbabwe.</title>
        <authorList>
            <person name="van Rijswijck I.M.H."/>
            <person name="Derks M.F.L."/>
            <person name="Abee T."/>
            <person name="de Ridder D."/>
            <person name="Smid E.J."/>
        </authorList>
    </citation>
    <scope>NUCLEOTIDE SEQUENCE [LARGE SCALE GENOMIC DNA]</scope>
    <source>
        <strain evidence="17">65</strain>
    </source>
</reference>
<dbReference type="CDD" id="cd22249">
    <property type="entry name" value="UDM1_RNF168_RNF169-like"/>
    <property type="match status" value="1"/>
</dbReference>
<dbReference type="GO" id="GO:0044879">
    <property type="term" value="P:mitotic morphogenesis checkpoint signaling"/>
    <property type="evidence" value="ECO:0007669"/>
    <property type="project" value="UniProtKB-ARBA"/>
</dbReference>
<dbReference type="GO" id="GO:0000399">
    <property type="term" value="C:cellular bud neck septin structure"/>
    <property type="evidence" value="ECO:0007669"/>
    <property type="project" value="UniProtKB-ARBA"/>
</dbReference>
<feature type="coiled-coil region" evidence="13">
    <location>
        <begin position="795"/>
        <end position="822"/>
    </location>
</feature>
<dbReference type="EC" id="2.7.11.1" evidence="3"/>
<dbReference type="PROSITE" id="PS50011">
    <property type="entry name" value="PROTEIN_KINASE_DOM"/>
    <property type="match status" value="1"/>
</dbReference>
<evidence type="ECO:0000256" key="10">
    <source>
        <dbReference type="ARBA" id="ARBA00047899"/>
    </source>
</evidence>
<comment type="similarity">
    <text evidence="2">Belongs to the protein kinase superfamily. CAMK Ser/Thr protein kinase family. NIM1 subfamily.</text>
</comment>
<dbReference type="InterPro" id="IPR017441">
    <property type="entry name" value="Protein_kinase_ATP_BS"/>
</dbReference>
<evidence type="ECO:0000256" key="3">
    <source>
        <dbReference type="ARBA" id="ARBA00012513"/>
    </source>
</evidence>
<evidence type="ECO:0000313" key="17">
    <source>
        <dbReference type="Proteomes" id="UP000189513"/>
    </source>
</evidence>
<organism evidence="16 17">
    <name type="scientific">Cyberlindnera fabianii</name>
    <name type="common">Yeast</name>
    <name type="synonym">Hansenula fabianii</name>
    <dbReference type="NCBI Taxonomy" id="36022"/>
    <lineage>
        <taxon>Eukaryota</taxon>
        <taxon>Fungi</taxon>
        <taxon>Dikarya</taxon>
        <taxon>Ascomycota</taxon>
        <taxon>Saccharomycotina</taxon>
        <taxon>Saccharomycetes</taxon>
        <taxon>Phaffomycetales</taxon>
        <taxon>Phaffomycetaceae</taxon>
        <taxon>Cyberlindnera</taxon>
    </lineage>
</organism>
<feature type="region of interest" description="Disordered" evidence="14">
    <location>
        <begin position="486"/>
        <end position="507"/>
    </location>
</feature>
<evidence type="ECO:0000256" key="13">
    <source>
        <dbReference type="SAM" id="Coils"/>
    </source>
</evidence>
<evidence type="ECO:0000256" key="5">
    <source>
        <dbReference type="ARBA" id="ARBA00022553"/>
    </source>
</evidence>
<feature type="binding site" evidence="12">
    <location>
        <position position="61"/>
    </location>
    <ligand>
        <name>ATP</name>
        <dbReference type="ChEBI" id="CHEBI:30616"/>
    </ligand>
</feature>
<dbReference type="InterPro" id="IPR000719">
    <property type="entry name" value="Prot_kinase_dom"/>
</dbReference>
<evidence type="ECO:0000256" key="8">
    <source>
        <dbReference type="ARBA" id="ARBA00022777"/>
    </source>
</evidence>
<feature type="compositionally biased region" description="Polar residues" evidence="14">
    <location>
        <begin position="620"/>
        <end position="629"/>
    </location>
</feature>
<feature type="domain" description="Protein kinase" evidence="15">
    <location>
        <begin position="32"/>
        <end position="295"/>
    </location>
</feature>
<keyword evidence="5" id="KW-0597">Phosphoprotein</keyword>
<dbReference type="Pfam" id="PF16797">
    <property type="entry name" value="Fungal_KA1"/>
    <property type="match status" value="1"/>
</dbReference>
<evidence type="ECO:0000259" key="15">
    <source>
        <dbReference type="PROSITE" id="PS50011"/>
    </source>
</evidence>
<feature type="compositionally biased region" description="Basic and acidic residues" evidence="14">
    <location>
        <begin position="924"/>
        <end position="933"/>
    </location>
</feature>
<feature type="compositionally biased region" description="Basic and acidic residues" evidence="14">
    <location>
        <begin position="585"/>
        <end position="617"/>
    </location>
</feature>
<dbReference type="Gene3D" id="3.30.310.220">
    <property type="entry name" value="Fungal kinase associated-1 domain"/>
    <property type="match status" value="1"/>
</dbReference>
<dbReference type="GO" id="GO:0005940">
    <property type="term" value="C:septin ring"/>
    <property type="evidence" value="ECO:0007669"/>
    <property type="project" value="UniProtKB-ARBA"/>
</dbReference>
<dbReference type="GO" id="GO:0004674">
    <property type="term" value="F:protein serine/threonine kinase activity"/>
    <property type="evidence" value="ECO:0007669"/>
    <property type="project" value="UniProtKB-KW"/>
</dbReference>
<feature type="region of interest" description="Disordered" evidence="14">
    <location>
        <begin position="823"/>
        <end position="960"/>
    </location>
</feature>
<feature type="region of interest" description="Disordered" evidence="14">
    <location>
        <begin position="719"/>
        <end position="758"/>
    </location>
</feature>
<comment type="subcellular location">
    <subcellularLocation>
        <location evidence="1">Bud neck</location>
    </subcellularLocation>
</comment>
<feature type="compositionally biased region" description="Low complexity" evidence="14">
    <location>
        <begin position="935"/>
        <end position="950"/>
    </location>
</feature>
<evidence type="ECO:0000256" key="4">
    <source>
        <dbReference type="ARBA" id="ARBA00022527"/>
    </source>
</evidence>
<dbReference type="InterPro" id="IPR031850">
    <property type="entry name" value="Fungal_KA1_dom"/>
</dbReference>
<dbReference type="Proteomes" id="UP000189513">
    <property type="component" value="Unassembled WGS sequence"/>
</dbReference>
<dbReference type="GO" id="GO:0005524">
    <property type="term" value="F:ATP binding"/>
    <property type="evidence" value="ECO:0007669"/>
    <property type="project" value="UniProtKB-UniRule"/>
</dbReference>
<comment type="catalytic activity">
    <reaction evidence="10">
        <text>L-threonyl-[protein] + ATP = O-phospho-L-threonyl-[protein] + ADP + H(+)</text>
        <dbReference type="Rhea" id="RHEA:46608"/>
        <dbReference type="Rhea" id="RHEA-COMP:11060"/>
        <dbReference type="Rhea" id="RHEA-COMP:11605"/>
        <dbReference type="ChEBI" id="CHEBI:15378"/>
        <dbReference type="ChEBI" id="CHEBI:30013"/>
        <dbReference type="ChEBI" id="CHEBI:30616"/>
        <dbReference type="ChEBI" id="CHEBI:61977"/>
        <dbReference type="ChEBI" id="CHEBI:456216"/>
        <dbReference type="EC" id="2.7.11.1"/>
    </reaction>
</comment>
<dbReference type="VEuPathDB" id="FungiDB:BON22_1288"/>
<dbReference type="SMART" id="SM00220">
    <property type="entry name" value="S_TKc"/>
    <property type="match status" value="1"/>
</dbReference>
<evidence type="ECO:0000313" key="16">
    <source>
        <dbReference type="EMBL" id="ONH68649.1"/>
    </source>
</evidence>
<keyword evidence="13" id="KW-0175">Coiled coil</keyword>
<evidence type="ECO:0000256" key="2">
    <source>
        <dbReference type="ARBA" id="ARBA00010791"/>
    </source>
</evidence>
<name>A0A1V2L9S7_CYBFA</name>
<keyword evidence="17" id="KW-1185">Reference proteome</keyword>
<evidence type="ECO:0000256" key="1">
    <source>
        <dbReference type="ARBA" id="ARBA00004266"/>
    </source>
</evidence>
<comment type="caution">
    <text evidence="16">The sequence shown here is derived from an EMBL/GenBank/DDBJ whole genome shotgun (WGS) entry which is preliminary data.</text>
</comment>
<keyword evidence="6" id="KW-0808">Transferase</keyword>
<dbReference type="STRING" id="36022.A0A1V2L9S7"/>
<feature type="region of interest" description="Disordered" evidence="14">
    <location>
        <begin position="394"/>
        <end position="453"/>
    </location>
</feature>
<dbReference type="EMBL" id="MPUK01000002">
    <property type="protein sequence ID" value="ONH68649.1"/>
    <property type="molecule type" value="Genomic_DNA"/>
</dbReference>
<dbReference type="OMA" id="YNKRRDR"/>
<protein>
    <recommendedName>
        <fullName evidence="3">non-specific serine/threonine protein kinase</fullName>
        <ecNumber evidence="3">2.7.11.1</ecNumber>
    </recommendedName>
</protein>
<dbReference type="CDD" id="cd12194">
    <property type="entry name" value="Kcc4p_like_C"/>
    <property type="match status" value="1"/>
</dbReference>
<dbReference type="InterPro" id="IPR043024">
    <property type="entry name" value="KA1_sf_fungal"/>
</dbReference>
<keyword evidence="8 16" id="KW-0418">Kinase</keyword>
<dbReference type="InterPro" id="IPR011009">
    <property type="entry name" value="Kinase-like_dom_sf"/>
</dbReference>
<proteinExistence type="inferred from homology"/>
<keyword evidence="4" id="KW-0723">Serine/threonine-protein kinase</keyword>
<dbReference type="Gene3D" id="1.10.510.10">
    <property type="entry name" value="Transferase(Phosphotransferase) domain 1"/>
    <property type="match status" value="1"/>
</dbReference>
<dbReference type="AlphaFoldDB" id="A0A1V2L9S7"/>
<dbReference type="Pfam" id="PF00069">
    <property type="entry name" value="Pkinase"/>
    <property type="match status" value="1"/>
</dbReference>
<feature type="compositionally biased region" description="Low complexity" evidence="14">
    <location>
        <begin position="395"/>
        <end position="407"/>
    </location>
</feature>
<evidence type="ECO:0000256" key="12">
    <source>
        <dbReference type="PROSITE-ProRule" id="PRU10141"/>
    </source>
</evidence>
<feature type="compositionally biased region" description="Polar residues" evidence="14">
    <location>
        <begin position="647"/>
        <end position="657"/>
    </location>
</feature>
<feature type="compositionally biased region" description="Basic residues" evidence="14">
    <location>
        <begin position="423"/>
        <end position="435"/>
    </location>
</feature>
<keyword evidence="9 12" id="KW-0067">ATP-binding</keyword>
<sequence>MSYHSRQPSVASSLLSSSTFNNTSQINKIGPWRLGKTLGTGSTGRVLLAEHMNSGQRAAVKVVSKSVLNSMELNDDKGRDAAGLAYGIEREIIIMKLLNHPNVLRLYDVWETSKSLYLILEYVEGGELFDMLVEKGPLPEYEAVRYFRQIIMGASYCHALGICHRDLKPENLLLDHDMNVKLADFGMAALENNDRMLETSCGSPHYAAPEIVSGKQYHGFESDVWSCGVILFALLTGRLPFDDENIRNLLLKVQSGSFEMPTDISTEAQDLIAVMLTVEPEKRIKTHDILSHPLLLKYPVSAVDQKTMNELPNPNTYLNQITSRDEIDDSILENLVILWHGREKDDIVQSLLKKESTTEKIFYFLLLRYRHNQSNSSLVRSLSIAKSVNTRVPVSASSSSGCSGSQGTPRKANRRSIISASSAHRKSVSFNNKRKSLTEYSPPRISPQKQPPVPRHVYDAAAASISAAPALAPQQQAPIQAQSLASAQRNSVNMGKRRSFRSSMMGSKRNSITSKLIAVYAKLASDNDWVYIDREAKRTSSDFATLCDEIFEHEKYEKIRQEEARKKAEEKARKEAERLEKLAKEKEEREKLRKEQEELERQEKLQAEADEEARLASEPKISSNKTRSASGPAAKSSALLDKEELDQIQQRATTNPYATRPKSRLDPGLHFNAEDWAPSKLTYEEQDNVTQAIRRSKFLGSKFDLAIKRASTLKKKQDILASYEDEKSTSRKSSKTIDAVEEADEVNELPFDSEYSGPKTIADVKIPQVTRKSRMYSASNKRLSVLSIYSSRTSYTDLASKLRELNSDIEKAEADAAASKALQEDIIEEKPSETTTPSYSKASGLRLSYADRLTALESHDDSAENSDTQPKKPVKLPELPDEFDIVKPAKKSRFSVHEDAPASRPANNPADNAAPKPLPKSRKRESVRVEDNGRTSVSTTKVTPSSQSKPALGDITNEANKRTASGGSFFRKWSKGKKEMSQLEQGAVVAPQQSSFFRIFSGSKPQTKTLNTVYEPYEMFTTLKRLMTGWSDYGLRNIDAKEEELVIFGDIAKNNIVGMNKAKFKVTIAKYGKKGCSVTFDKTKGSSKSFKTLVGEIERILSRENVLAFAM</sequence>
<comment type="catalytic activity">
    <reaction evidence="11">
        <text>L-seryl-[protein] + ATP = O-phospho-L-seryl-[protein] + ADP + H(+)</text>
        <dbReference type="Rhea" id="RHEA:17989"/>
        <dbReference type="Rhea" id="RHEA-COMP:9863"/>
        <dbReference type="Rhea" id="RHEA-COMP:11604"/>
        <dbReference type="ChEBI" id="CHEBI:15378"/>
        <dbReference type="ChEBI" id="CHEBI:29999"/>
        <dbReference type="ChEBI" id="CHEBI:30616"/>
        <dbReference type="ChEBI" id="CHEBI:83421"/>
        <dbReference type="ChEBI" id="CHEBI:456216"/>
        <dbReference type="EC" id="2.7.11.1"/>
    </reaction>
</comment>
<dbReference type="FunFam" id="1.10.510.10:FF:000394">
    <property type="entry name" value="Serine/threonine-protein kinase HSL1"/>
    <property type="match status" value="1"/>
</dbReference>
<dbReference type="PANTHER" id="PTHR24346">
    <property type="entry name" value="MAP/MICROTUBULE AFFINITY-REGULATING KINASE"/>
    <property type="match status" value="1"/>
</dbReference>
<dbReference type="PANTHER" id="PTHR24346:SF110">
    <property type="entry name" value="NON-SPECIFIC SERINE_THREONINE PROTEIN KINASE"/>
    <property type="match status" value="1"/>
</dbReference>
<dbReference type="SUPFAM" id="SSF56112">
    <property type="entry name" value="Protein kinase-like (PK-like)"/>
    <property type="match status" value="1"/>
</dbReference>
<feature type="region of interest" description="Disordered" evidence="14">
    <location>
        <begin position="585"/>
        <end position="680"/>
    </location>
</feature>
<evidence type="ECO:0000256" key="7">
    <source>
        <dbReference type="ARBA" id="ARBA00022741"/>
    </source>
</evidence>
<dbReference type="CDD" id="cd14081">
    <property type="entry name" value="STKc_BRSK1_2"/>
    <property type="match status" value="1"/>
</dbReference>
<dbReference type="GO" id="GO:0032161">
    <property type="term" value="C:cleavage apparatus septin structure"/>
    <property type="evidence" value="ECO:0007669"/>
    <property type="project" value="UniProtKB-ARBA"/>
</dbReference>
<feature type="compositionally biased region" description="Low complexity" evidence="14">
    <location>
        <begin position="902"/>
        <end position="915"/>
    </location>
</feature>
<evidence type="ECO:0000256" key="14">
    <source>
        <dbReference type="SAM" id="MobiDB-lite"/>
    </source>
</evidence>
<dbReference type="PROSITE" id="PS00107">
    <property type="entry name" value="PROTEIN_KINASE_ATP"/>
    <property type="match status" value="1"/>
</dbReference>
<accession>A0A1V2L9S7</accession>
<dbReference type="InterPro" id="IPR008271">
    <property type="entry name" value="Ser/Thr_kinase_AS"/>
</dbReference>
<dbReference type="PROSITE" id="PS00108">
    <property type="entry name" value="PROTEIN_KINASE_ST"/>
    <property type="match status" value="1"/>
</dbReference>
<keyword evidence="7 12" id="KW-0547">Nucleotide-binding</keyword>
<evidence type="ECO:0000256" key="11">
    <source>
        <dbReference type="ARBA" id="ARBA00048679"/>
    </source>
</evidence>
<evidence type="ECO:0000256" key="6">
    <source>
        <dbReference type="ARBA" id="ARBA00022679"/>
    </source>
</evidence>
<evidence type="ECO:0000256" key="9">
    <source>
        <dbReference type="ARBA" id="ARBA00022840"/>
    </source>
</evidence>
<gene>
    <name evidence="16" type="ORF">BON22_1288</name>
</gene>